<name>A0A0C3Q039_9AGAM</name>
<evidence type="ECO:0000256" key="2">
    <source>
        <dbReference type="ARBA" id="ARBA00007590"/>
    </source>
</evidence>
<evidence type="ECO:0000256" key="5">
    <source>
        <dbReference type="ARBA" id="ARBA00023136"/>
    </source>
</evidence>
<keyword evidence="8" id="KW-1185">Reference proteome</keyword>
<reference evidence="6" key="3">
    <citation type="submission" date="2015-02" db="EMBL/GenBank/DDBJ databases">
        <title>Evolutionary Origins and Diversification of the Mycorrhizal Mutualists.</title>
        <authorList>
            <consortium name="DOE Joint Genome Institute"/>
            <consortium name="Mycorrhizal Genomics Consortium"/>
            <person name="Kohler A."/>
            <person name="Kuo A."/>
            <person name="Nagy L.G."/>
            <person name="Floudas D."/>
            <person name="Copeland A."/>
            <person name="Barry K.W."/>
            <person name="Cichocki N."/>
            <person name="Veneault-Fourrey C."/>
            <person name="LaButti K."/>
            <person name="Lindquist E.A."/>
            <person name="Lipzen A."/>
            <person name="Lundell T."/>
            <person name="Morin E."/>
            <person name="Murat C."/>
            <person name="Riley R."/>
            <person name="Ohm R."/>
            <person name="Sun H."/>
            <person name="Tunlid A."/>
            <person name="Henrissat B."/>
            <person name="Grigoriev I.V."/>
            <person name="Hibbett D.S."/>
            <person name="Martin F."/>
        </authorList>
    </citation>
    <scope>NUCLEOTIDE SEQUENCE</scope>
    <source>
        <strain evidence="6">MUT 4182</strain>
    </source>
</reference>
<evidence type="ECO:0000313" key="6">
    <source>
        <dbReference type="EMBL" id="KIO15646.1"/>
    </source>
</evidence>
<keyword evidence="5" id="KW-0472">Membrane</keyword>
<dbReference type="EMBL" id="KN823023">
    <property type="protein sequence ID" value="KIO26474.1"/>
    <property type="molecule type" value="Genomic_DNA"/>
</dbReference>
<reference evidence="8" key="2">
    <citation type="submission" date="2015-01" db="EMBL/GenBank/DDBJ databases">
        <title>Evolutionary Origins and Diversification of the Mycorrhizal Mutualists.</title>
        <authorList>
            <consortium name="DOE Joint Genome Institute"/>
            <consortium name="Mycorrhizal Genomics Consortium"/>
            <person name="Kohler A."/>
            <person name="Kuo A."/>
            <person name="Nagy L.G."/>
            <person name="Floudas D."/>
            <person name="Copeland A."/>
            <person name="Barry K.W."/>
            <person name="Cichocki N."/>
            <person name="Veneault-Fourrey C."/>
            <person name="LaButti K."/>
            <person name="Lindquist E.A."/>
            <person name="Lipzen A."/>
            <person name="Lundell T."/>
            <person name="Morin E."/>
            <person name="Murat C."/>
            <person name="Riley R."/>
            <person name="Ohm R."/>
            <person name="Sun H."/>
            <person name="Tunlid A."/>
            <person name="Henrissat B."/>
            <person name="Grigoriev I.V."/>
            <person name="Hibbett D.S."/>
            <person name="Martin F."/>
        </authorList>
    </citation>
    <scope>NUCLEOTIDE SEQUENCE [LARGE SCALE GENOMIC DNA]</scope>
    <source>
        <strain evidence="7 8">MUT 4182</strain>
    </source>
</reference>
<evidence type="ECO:0000256" key="3">
    <source>
        <dbReference type="ARBA" id="ARBA00022692"/>
    </source>
</evidence>
<keyword evidence="3" id="KW-0812">Transmembrane</keyword>
<dbReference type="AlphaFoldDB" id="A0A0C3Q039"/>
<dbReference type="GO" id="GO:0016020">
    <property type="term" value="C:membrane"/>
    <property type="evidence" value="ECO:0007669"/>
    <property type="project" value="UniProtKB-SubCell"/>
</dbReference>
<comment type="similarity">
    <text evidence="2">Belongs to the TMEM14 family.</text>
</comment>
<protein>
    <submittedName>
        <fullName evidence="6">Uncharacterized protein</fullName>
    </submittedName>
</protein>
<dbReference type="InterPro" id="IPR044890">
    <property type="entry name" value="TMEM14_sf"/>
</dbReference>
<comment type="subcellular location">
    <subcellularLocation>
        <location evidence="1">Membrane</location>
    </subcellularLocation>
</comment>
<evidence type="ECO:0000313" key="7">
    <source>
        <dbReference type="EMBL" id="KIO26474.1"/>
    </source>
</evidence>
<dbReference type="Gene3D" id="1.10.10.1740">
    <property type="entry name" value="Transmembrane protein 14-like"/>
    <property type="match status" value="1"/>
</dbReference>
<sequence length="107" mass="11136">MSYHPAATMAGITGIGGIIGFMRTGSIPSLVAGGGVSALYVWSTYHMIHGDPEKGLQGAFSASVILSASSLPRVRKGPVPLILAITGASAALYYGKQLKELRIFPFN</sequence>
<evidence type="ECO:0000256" key="4">
    <source>
        <dbReference type="ARBA" id="ARBA00022989"/>
    </source>
</evidence>
<evidence type="ECO:0000313" key="8">
    <source>
        <dbReference type="Proteomes" id="UP000054248"/>
    </source>
</evidence>
<dbReference type="Pfam" id="PF03647">
    <property type="entry name" value="Tmemb_14"/>
    <property type="match status" value="1"/>
</dbReference>
<gene>
    <name evidence="7" type="ORF">M407DRAFT_243696</name>
    <name evidence="6" type="ORF">M407DRAFT_247174</name>
</gene>
<evidence type="ECO:0000256" key="1">
    <source>
        <dbReference type="ARBA" id="ARBA00004370"/>
    </source>
</evidence>
<dbReference type="OrthoDB" id="5620at2759"/>
<proteinExistence type="inferred from homology"/>
<dbReference type="InterPro" id="IPR005349">
    <property type="entry name" value="TMEM14"/>
</dbReference>
<dbReference type="HOGENOM" id="CLU_096652_3_1_1"/>
<accession>A0A0C3Q039</accession>
<reference evidence="6 8" key="1">
    <citation type="submission" date="2014-04" db="EMBL/GenBank/DDBJ databases">
        <authorList>
            <consortium name="DOE Joint Genome Institute"/>
            <person name="Kuo A."/>
            <person name="Girlanda M."/>
            <person name="Perotto S."/>
            <person name="Kohler A."/>
            <person name="Nagy L.G."/>
            <person name="Floudas D."/>
            <person name="Copeland A."/>
            <person name="Barry K.W."/>
            <person name="Cichocki N."/>
            <person name="Veneault-Fourrey C."/>
            <person name="LaButti K."/>
            <person name="Lindquist E.A."/>
            <person name="Lipzen A."/>
            <person name="Lundell T."/>
            <person name="Morin E."/>
            <person name="Murat C."/>
            <person name="Sun H."/>
            <person name="Tunlid A."/>
            <person name="Henrissat B."/>
            <person name="Grigoriev I.V."/>
            <person name="Hibbett D.S."/>
            <person name="Martin F."/>
            <person name="Nordberg H.P."/>
            <person name="Cantor M.N."/>
            <person name="Hua S.X."/>
        </authorList>
    </citation>
    <scope>NUCLEOTIDE SEQUENCE [LARGE SCALE GENOMIC DNA]</scope>
    <source>
        <strain evidence="6 8">MUT 4182</strain>
    </source>
</reference>
<dbReference type="EMBL" id="KN823900">
    <property type="protein sequence ID" value="KIO15646.1"/>
    <property type="molecule type" value="Genomic_DNA"/>
</dbReference>
<keyword evidence="4" id="KW-1133">Transmembrane helix</keyword>
<organism evidence="6 8">
    <name type="scientific">Tulasnella calospora MUT 4182</name>
    <dbReference type="NCBI Taxonomy" id="1051891"/>
    <lineage>
        <taxon>Eukaryota</taxon>
        <taxon>Fungi</taxon>
        <taxon>Dikarya</taxon>
        <taxon>Basidiomycota</taxon>
        <taxon>Agaricomycotina</taxon>
        <taxon>Agaricomycetes</taxon>
        <taxon>Cantharellales</taxon>
        <taxon>Tulasnellaceae</taxon>
        <taxon>Tulasnella</taxon>
    </lineage>
</organism>
<dbReference type="Proteomes" id="UP000054248">
    <property type="component" value="Unassembled WGS sequence"/>
</dbReference>